<keyword evidence="2 4" id="KW-0378">Hydrolase</keyword>
<dbReference type="InterPro" id="IPR002018">
    <property type="entry name" value="CarbesteraseB"/>
</dbReference>
<dbReference type="Pfam" id="PF00135">
    <property type="entry name" value="COesterase"/>
    <property type="match status" value="1"/>
</dbReference>
<protein>
    <submittedName>
        <fullName evidence="5">Carboxylesterase</fullName>
        <ecNumber evidence="4">3.1.1.1</ecNumber>
    </submittedName>
</protein>
<dbReference type="InterPro" id="IPR029058">
    <property type="entry name" value="AB_hydrolase_fold"/>
</dbReference>
<gene>
    <name evidence="5" type="ORF">PD5205_01101</name>
    <name evidence="4" type="ORF">PD885_02912</name>
</gene>
<dbReference type="Proteomes" id="UP000195953">
    <property type="component" value="Chromosome 1"/>
</dbReference>
<evidence type="ECO:0000313" key="5">
    <source>
        <dbReference type="EMBL" id="SMR02415.1"/>
    </source>
</evidence>
<dbReference type="Gene3D" id="3.40.50.1820">
    <property type="entry name" value="alpha/beta hydrolase"/>
    <property type="match status" value="1"/>
</dbReference>
<reference evidence="5 7" key="2">
    <citation type="submission" date="2017-05" db="EMBL/GenBank/DDBJ databases">
        <authorList>
            <person name="Song R."/>
            <person name="Chenine A.L."/>
            <person name="Ruprecht R.M."/>
        </authorList>
    </citation>
    <scope>NUCLEOTIDE SEQUENCE [LARGE SCALE GENOMIC DNA]</scope>
    <source>
        <strain evidence="5">PD5205</strain>
    </source>
</reference>
<comment type="similarity">
    <text evidence="1">Belongs to the type-B carboxylesterase/lipase family.</text>
</comment>
<dbReference type="SUPFAM" id="SSF53474">
    <property type="entry name" value="alpha/beta-Hydrolases"/>
    <property type="match status" value="1"/>
</dbReference>
<organism evidence="5 7">
    <name type="scientific">Xanthomonas fragariae</name>
    <dbReference type="NCBI Taxonomy" id="48664"/>
    <lineage>
        <taxon>Bacteria</taxon>
        <taxon>Pseudomonadati</taxon>
        <taxon>Pseudomonadota</taxon>
        <taxon>Gammaproteobacteria</taxon>
        <taxon>Lysobacterales</taxon>
        <taxon>Lysobacteraceae</taxon>
        <taxon>Xanthomonas</taxon>
    </lineage>
</organism>
<keyword evidence="6" id="KW-1185">Reference proteome</keyword>
<dbReference type="KEGG" id="xfr:BER92_05315"/>
<dbReference type="STRING" id="48664.BER92_05315"/>
<sequence>MLDQIAALQWWRDNIGQVGGDPARVTIAGQSAGAQDLDLLMLGPFARGLFSAAIEQSGTTYFGLPARSLEGNRALSVSIAKRADIDDPATRRMQLCALPVEQLLKLDSRP</sequence>
<dbReference type="PANTHER" id="PTHR43142:SF1">
    <property type="entry name" value="CARBOXYLIC ESTER HYDROLASE"/>
    <property type="match status" value="1"/>
</dbReference>
<dbReference type="eggNOG" id="COG2272">
    <property type="taxonomic scope" value="Bacteria"/>
</dbReference>
<reference evidence="4 6" key="1">
    <citation type="submission" date="2017-05" db="EMBL/GenBank/DDBJ databases">
        <authorList>
            <person name="Blom J."/>
        </authorList>
    </citation>
    <scope>NUCLEOTIDE SEQUENCE [LARGE SCALE GENOMIC DNA]</scope>
    <source>
        <strain evidence="4">PD885</strain>
    </source>
</reference>
<dbReference type="EC" id="3.1.1.1" evidence="4"/>
<dbReference type="EMBL" id="LT853882">
    <property type="protein sequence ID" value="SMR00139.1"/>
    <property type="molecule type" value="Genomic_DNA"/>
</dbReference>
<evidence type="ECO:0000313" key="7">
    <source>
        <dbReference type="Proteomes" id="UP000195953"/>
    </source>
</evidence>
<evidence type="ECO:0000313" key="6">
    <source>
        <dbReference type="Proteomes" id="UP000195877"/>
    </source>
</evidence>
<name>A0A1Y6H9E5_9XANT</name>
<evidence type="ECO:0000259" key="3">
    <source>
        <dbReference type="Pfam" id="PF00135"/>
    </source>
</evidence>
<dbReference type="Proteomes" id="UP000195877">
    <property type="component" value="Chromosome 1"/>
</dbReference>
<proteinExistence type="inferred from homology"/>
<dbReference type="EMBL" id="LT853885">
    <property type="protein sequence ID" value="SMR02415.1"/>
    <property type="molecule type" value="Genomic_DNA"/>
</dbReference>
<evidence type="ECO:0000256" key="1">
    <source>
        <dbReference type="ARBA" id="ARBA00005964"/>
    </source>
</evidence>
<feature type="domain" description="Carboxylesterase type B" evidence="3">
    <location>
        <begin position="1"/>
        <end position="85"/>
    </location>
</feature>
<evidence type="ECO:0000256" key="2">
    <source>
        <dbReference type="ARBA" id="ARBA00022801"/>
    </source>
</evidence>
<dbReference type="AlphaFoldDB" id="A0A1Y6H9E5"/>
<evidence type="ECO:0000313" key="4">
    <source>
        <dbReference type="EMBL" id="SMR00139.1"/>
    </source>
</evidence>
<dbReference type="GO" id="GO:0106435">
    <property type="term" value="F:carboxylesterase activity"/>
    <property type="evidence" value="ECO:0007669"/>
    <property type="project" value="UniProtKB-EC"/>
</dbReference>
<dbReference type="PANTHER" id="PTHR43142">
    <property type="entry name" value="CARBOXYLIC ESTER HYDROLASE"/>
    <property type="match status" value="1"/>
</dbReference>
<accession>A0A1Y6H9E5</accession>